<proteinExistence type="predicted"/>
<keyword evidence="14" id="KW-1185">Reference proteome</keyword>
<evidence type="ECO:0000259" key="12">
    <source>
        <dbReference type="PROSITE" id="PS51059"/>
    </source>
</evidence>
<organism evidence="14 15">
    <name type="scientific">Crassostrea virginica</name>
    <name type="common">Eastern oyster</name>
    <dbReference type="NCBI Taxonomy" id="6565"/>
    <lineage>
        <taxon>Eukaryota</taxon>
        <taxon>Metazoa</taxon>
        <taxon>Spiralia</taxon>
        <taxon>Lophotrochozoa</taxon>
        <taxon>Mollusca</taxon>
        <taxon>Bivalvia</taxon>
        <taxon>Autobranchia</taxon>
        <taxon>Pteriomorphia</taxon>
        <taxon>Ostreida</taxon>
        <taxon>Ostreoidea</taxon>
        <taxon>Ostreidae</taxon>
        <taxon>Crassostrea</taxon>
    </lineage>
</organism>
<dbReference type="OrthoDB" id="6077599at2759"/>
<keyword evidence="3 7" id="KW-0808">Transferase</keyword>
<accession>A0A8B8B799</accession>
<feature type="domain" description="PARP catalytic" evidence="12">
    <location>
        <begin position="1654"/>
        <end position="1866"/>
    </location>
</feature>
<dbReference type="PANTHER" id="PTHR14453:SF102">
    <property type="entry name" value="PROTEIN MONO-ADP-RIBOSYLTRANSFERASE PARP14-LIKE"/>
    <property type="match status" value="1"/>
</dbReference>
<dbReference type="PROSITE" id="PS51059">
    <property type="entry name" value="PARP_CATALYTIC"/>
    <property type="match status" value="1"/>
</dbReference>
<evidence type="ECO:0000259" key="13">
    <source>
        <dbReference type="PROSITE" id="PS51154"/>
    </source>
</evidence>
<dbReference type="GO" id="GO:0042981">
    <property type="term" value="P:regulation of apoptotic process"/>
    <property type="evidence" value="ECO:0007669"/>
    <property type="project" value="InterPro"/>
</dbReference>
<dbReference type="CDD" id="cd00045">
    <property type="entry name" value="DED"/>
    <property type="match status" value="1"/>
</dbReference>
<dbReference type="GO" id="GO:0005634">
    <property type="term" value="C:nucleus"/>
    <property type="evidence" value="ECO:0007669"/>
    <property type="project" value="UniProtKB-SubCell"/>
</dbReference>
<dbReference type="Pfam" id="PF01661">
    <property type="entry name" value="Macro"/>
    <property type="match status" value="1"/>
</dbReference>
<dbReference type="InterPro" id="IPR012317">
    <property type="entry name" value="Poly(ADP-ribose)pol_cat_dom"/>
</dbReference>
<evidence type="ECO:0000256" key="2">
    <source>
        <dbReference type="ARBA" id="ARBA00022676"/>
    </source>
</evidence>
<dbReference type="Gene3D" id="3.30.70.330">
    <property type="match status" value="3"/>
</dbReference>
<dbReference type="GO" id="GO:0070212">
    <property type="term" value="P:protein poly-ADP-ribosylation"/>
    <property type="evidence" value="ECO:0007669"/>
    <property type="project" value="TreeGrafter"/>
</dbReference>
<evidence type="ECO:0000256" key="9">
    <source>
        <dbReference type="SAM" id="MobiDB-lite"/>
    </source>
</evidence>
<feature type="compositionally biased region" description="Polar residues" evidence="9">
    <location>
        <begin position="277"/>
        <end position="293"/>
    </location>
</feature>
<dbReference type="Gene3D" id="3.30.720.50">
    <property type="match status" value="1"/>
</dbReference>
<keyword evidence="4 7" id="KW-0520">NAD</keyword>
<dbReference type="InterPro" id="IPR052056">
    <property type="entry name" value="Mono-ARTD/PARP"/>
</dbReference>
<dbReference type="CDD" id="cd02907">
    <property type="entry name" value="Macro_Af1521_BAL-like"/>
    <property type="match status" value="1"/>
</dbReference>
<evidence type="ECO:0000259" key="11">
    <source>
        <dbReference type="PROSITE" id="PS50168"/>
    </source>
</evidence>
<dbReference type="GO" id="GO:0003714">
    <property type="term" value="F:transcription corepressor activity"/>
    <property type="evidence" value="ECO:0007669"/>
    <property type="project" value="TreeGrafter"/>
</dbReference>
<dbReference type="GO" id="GO:1990404">
    <property type="term" value="F:NAD+-protein mono-ADP-ribosyltransferase activity"/>
    <property type="evidence" value="ECO:0007669"/>
    <property type="project" value="TreeGrafter"/>
</dbReference>
<dbReference type="SMART" id="SM00506">
    <property type="entry name" value="A1pp"/>
    <property type="match status" value="1"/>
</dbReference>
<evidence type="ECO:0000256" key="1">
    <source>
        <dbReference type="ARBA" id="ARBA00004123"/>
    </source>
</evidence>
<dbReference type="SUPFAM" id="SSF47986">
    <property type="entry name" value="DEATH domain"/>
    <property type="match status" value="1"/>
</dbReference>
<dbReference type="PROSITE" id="PS50102">
    <property type="entry name" value="RRM"/>
    <property type="match status" value="2"/>
</dbReference>
<dbReference type="Pfam" id="PF00644">
    <property type="entry name" value="PARP"/>
    <property type="match status" value="1"/>
</dbReference>
<dbReference type="SUPFAM" id="SSF54928">
    <property type="entry name" value="RNA-binding domain, RBD"/>
    <property type="match status" value="2"/>
</dbReference>
<dbReference type="GO" id="GO:0010629">
    <property type="term" value="P:negative regulation of gene expression"/>
    <property type="evidence" value="ECO:0007669"/>
    <property type="project" value="TreeGrafter"/>
</dbReference>
<dbReference type="GO" id="GO:0003723">
    <property type="term" value="F:RNA binding"/>
    <property type="evidence" value="ECO:0007669"/>
    <property type="project" value="UniProtKB-UniRule"/>
</dbReference>
<dbReference type="CDD" id="cd12547">
    <property type="entry name" value="RRM1_2_PAR10"/>
    <property type="match status" value="1"/>
</dbReference>
<keyword evidence="6" id="KW-0694">RNA-binding</keyword>
<dbReference type="InterPro" id="IPR037197">
    <property type="entry name" value="WWE_dom_sf"/>
</dbReference>
<name>A0A8B8B799_CRAVI</name>
<dbReference type="PROSITE" id="PS50168">
    <property type="entry name" value="DED"/>
    <property type="match status" value="1"/>
</dbReference>
<feature type="coiled-coil region" evidence="8">
    <location>
        <begin position="232"/>
        <end position="266"/>
    </location>
</feature>
<dbReference type="EC" id="2.4.2.-" evidence="7"/>
<gene>
    <name evidence="15" type="primary">LOC111108063</name>
</gene>
<evidence type="ECO:0000256" key="5">
    <source>
        <dbReference type="ARBA" id="ARBA00023242"/>
    </source>
</evidence>
<evidence type="ECO:0000256" key="6">
    <source>
        <dbReference type="PROSITE-ProRule" id="PRU00176"/>
    </source>
</evidence>
<dbReference type="GeneID" id="111108063"/>
<dbReference type="Gene3D" id="3.40.220.10">
    <property type="entry name" value="Leucine Aminopeptidase, subunit E, domain 1"/>
    <property type="match status" value="1"/>
</dbReference>
<evidence type="ECO:0000256" key="4">
    <source>
        <dbReference type="ARBA" id="ARBA00023027"/>
    </source>
</evidence>
<dbReference type="Pfam" id="PF01335">
    <property type="entry name" value="DED"/>
    <property type="match status" value="1"/>
</dbReference>
<dbReference type="Gene3D" id="1.10.533.10">
    <property type="entry name" value="Death Domain, Fas"/>
    <property type="match status" value="1"/>
</dbReference>
<dbReference type="Proteomes" id="UP000694844">
    <property type="component" value="Chromosome 8"/>
</dbReference>
<keyword evidence="2 7" id="KW-0328">Glycosyltransferase</keyword>
<evidence type="ECO:0000313" key="15">
    <source>
        <dbReference type="RefSeq" id="XP_022299287.1"/>
    </source>
</evidence>
<dbReference type="SMART" id="SM00360">
    <property type="entry name" value="RRM"/>
    <property type="match status" value="3"/>
</dbReference>
<dbReference type="Gene3D" id="3.90.228.10">
    <property type="match status" value="1"/>
</dbReference>
<dbReference type="InterPro" id="IPR011029">
    <property type="entry name" value="DEATH-like_dom_sf"/>
</dbReference>
<dbReference type="InterPro" id="IPR002589">
    <property type="entry name" value="Macro_dom"/>
</dbReference>
<dbReference type="InterPro" id="IPR034464">
    <property type="entry name" value="PAR10_RRM1_2"/>
</dbReference>
<evidence type="ECO:0000313" key="14">
    <source>
        <dbReference type="Proteomes" id="UP000694844"/>
    </source>
</evidence>
<dbReference type="InterPro" id="IPR001875">
    <property type="entry name" value="DED_dom"/>
</dbReference>
<dbReference type="SUPFAM" id="SSF56399">
    <property type="entry name" value="ADP-ribosylation"/>
    <property type="match status" value="1"/>
</dbReference>
<comment type="subcellular location">
    <subcellularLocation>
        <location evidence="1">Nucleus</location>
    </subcellularLocation>
</comment>
<dbReference type="Pfam" id="PF23085">
    <property type="entry name" value="RRM_PARP14_3"/>
    <property type="match status" value="3"/>
</dbReference>
<feature type="region of interest" description="Disordered" evidence="9">
    <location>
        <begin position="277"/>
        <end position="300"/>
    </location>
</feature>
<dbReference type="KEGG" id="cvn:111108063"/>
<feature type="domain" description="Macro" evidence="13">
    <location>
        <begin position="1234"/>
        <end position="1422"/>
    </location>
</feature>
<keyword evidence="5" id="KW-0539">Nucleus</keyword>
<dbReference type="GO" id="GO:0003950">
    <property type="term" value="F:NAD+ poly-ADP-ribosyltransferase activity"/>
    <property type="evidence" value="ECO:0007669"/>
    <property type="project" value="UniProtKB-UniRule"/>
</dbReference>
<sequence>MAGLVYGKDQPTSLGWQSLCMPIPQDFELNTFLQKLADEITDEDLQKLKTLLHGDGGLQRRVLEGITSPVDFLTVLKERMYLNRENMIFLQACLWNIGRRDLHRKCVEFAKSSDKILHFYCPKETLENGYQFIKFHVAGGLDTFQRPHLDHVRRTVAQLLGCQPEHVFVAGIEPSNSLVVTLMVPAAYVDLVPCADRCELGFLRTVDVDKITIKEGIEIEIPCFGSYHAKEIRHILRKNRDLESQLDKANRTLLDLEKEKRQMTELGSMSEAQVSISKAQGSMSKTQGSMSKAQGSLSRSLPGLRPSQLFSERLDFSILSSSTPLKSPISDVLQPSSETPIPAFQVSQQYVGGVLQGQTSLSYNTQLSMEKGSDIEYGGSYTNSIKVSNLPPDVIEEELREYFERRQDQGGGPVKYLSMSSQKGEAVVSFRDSRDVERLLQSKPLLFKTHYIKVEPYHSGDDSSLNLTGLAEPETSLVEQDACNEPGENLAVTLEVSGFKPEVREETLEDYFENKKSGGKEGSLCLPIKMEADRSVAYVRFKDRDVAQSVLLKENHMLNGVRLVVKERVQRRSVTQSKVYKDKVFVTGIDPKTTQDGLENYLHNRANTPVSDIIRGEDGTKAVATFTSDIDFHKLQEMCKTKSLDQKYLTVEKVKVTHGVLVRNVLDTTTEDCLGMHFQYRVNGGKISQIQRQGEDSFLVWFTNPSATDVCSQYHKVDGQELEVSLYYECLGVSRNSSLQLTFTAPANFMYDPQNDAKLMFLETSPKAQEVLKSTLEQQYALAEVQTEGKKKMISVRCCLTYDVSECMRRARKWKKKVQKELDEFFNNIVIESLSPLREIWEEVEKKKEELEREASGSVVIRLNADLLEVKVIGWKEDVSVVTKNLKLFIKNANENLEKIKNEITEEFCFKNPLSVQIFKITKFCEESRSDFPNCHTELDEKNLRVNFVGLPTDVYKAKCSMLELFHKRSKVPVGPFSQEKLRFLESPKIKGYLEKKIEEKKLHGLYEIRKDRYIEVNAETDEQAVEMAHFIKSFIIETPRKVSKFDGSLLTSSMFQTKIKELESDYNGLVTILPDAEKLVIKTLMVSEVEKNILELLDNFLLNNVMVGEAIEVPSAMIRYLQLFCLEDLENIMSKFKAQYHAQVFCTGTTICVIAQEAGLVEVETQVIGVIQKIVKRTEKMELPSVVKYLRGESAQQKVDYVEHEFQCIITAGKESCPSTPIQKQLSREKDTHQLASCELESGRKIIIVKQDLTDLEVDVIVNAADSELKLAGGLALVIAQKGGDDISLQCQKRVREKGPLSNGEVFCCMASGQLKCRAVVHAVGPVWEGGKNQEDVLLGEVIYSSLETCDSPQNQFRSIAIPAISTGVFNYPREQATQVIIDTIKDYFNRNKDSVISEVYLCDIKSLVVEAFTAALEKSFRNVDVRESQKQAWKRLKDLPDKPSGDPDNTLIETLTQMDPKSSSIELTLYGHDENQLLTAFGRLQELMREDYKWKDFDDPLLKDLNSQQKSKLQFKATELGVKIDFNKLQRIGRIKLHGLKQDVFEMEEIIHKLLKKQGEQKQNEREMAYFQSVVQWKRKFKDGQEMDCPPMLNMNLEKYFRQKEKRIRFAIASEEFTVDLTEMSLYSPENPKDVSQLYRSPKPIEKVKTTFPVNWSPMADDDNLVTVPLNHSKQEYQDIIHRLDSALAGRCTIPSDGLHVYTVLYVERIQNRTLFEQYAAMKQYMENRPQSNLAPVEQQLWHTVGIEDINVVNSDGFNRNICSRKSKSLGHGVYFDSSLTRCLEETHPQGEGTQRVVYLCRVLTGVFTQGSPNLVVPPEKSGGSRHSCYDSVVDDVSNPQTFVIFRDSQAYPEYMIKLPRDLM</sequence>
<dbReference type="RefSeq" id="XP_022299287.1">
    <property type="nucleotide sequence ID" value="XM_022443579.1"/>
</dbReference>
<dbReference type="InterPro" id="IPR035979">
    <property type="entry name" value="RBD_domain_sf"/>
</dbReference>
<dbReference type="GO" id="GO:0005737">
    <property type="term" value="C:cytoplasm"/>
    <property type="evidence" value="ECO:0007669"/>
    <property type="project" value="TreeGrafter"/>
</dbReference>
<evidence type="ECO:0000256" key="7">
    <source>
        <dbReference type="RuleBase" id="RU362114"/>
    </source>
</evidence>
<feature type="domain" description="RRM" evidence="10">
    <location>
        <begin position="383"/>
        <end position="459"/>
    </location>
</feature>
<dbReference type="InterPro" id="IPR012677">
    <property type="entry name" value="Nucleotide-bd_a/b_plait_sf"/>
</dbReference>
<dbReference type="SUPFAM" id="SSF52949">
    <property type="entry name" value="Macro domain-like"/>
    <property type="match status" value="1"/>
</dbReference>
<dbReference type="InterPro" id="IPR000504">
    <property type="entry name" value="RRM_dom"/>
</dbReference>
<keyword evidence="8" id="KW-0175">Coiled coil</keyword>
<evidence type="ECO:0000256" key="3">
    <source>
        <dbReference type="ARBA" id="ARBA00022679"/>
    </source>
</evidence>
<evidence type="ECO:0000256" key="8">
    <source>
        <dbReference type="SAM" id="Coils"/>
    </source>
</evidence>
<protein>
    <recommendedName>
        <fullName evidence="7">Poly [ADP-ribose] polymerase</fullName>
        <shortName evidence="7">PARP</shortName>
        <ecNumber evidence="7">2.4.2.-</ecNumber>
    </recommendedName>
</protein>
<reference evidence="15" key="1">
    <citation type="submission" date="2025-08" db="UniProtKB">
        <authorList>
            <consortium name="RefSeq"/>
        </authorList>
    </citation>
    <scope>IDENTIFICATION</scope>
    <source>
        <tissue evidence="15">Whole sample</tissue>
    </source>
</reference>
<dbReference type="InterPro" id="IPR043472">
    <property type="entry name" value="Macro_dom-like"/>
</dbReference>
<feature type="domain" description="RRM" evidence="10">
    <location>
        <begin position="492"/>
        <end position="577"/>
    </location>
</feature>
<evidence type="ECO:0000259" key="10">
    <source>
        <dbReference type="PROSITE" id="PS50102"/>
    </source>
</evidence>
<feature type="domain" description="DED" evidence="11">
    <location>
        <begin position="28"/>
        <end position="108"/>
    </location>
</feature>
<dbReference type="PANTHER" id="PTHR14453">
    <property type="entry name" value="PARP/ZINC FINGER CCCH TYPE DOMAIN CONTAINING PROTEIN"/>
    <property type="match status" value="1"/>
</dbReference>
<dbReference type="PROSITE" id="PS51154">
    <property type="entry name" value="MACRO"/>
    <property type="match status" value="1"/>
</dbReference>